<feature type="compositionally biased region" description="Acidic residues" evidence="1">
    <location>
        <begin position="149"/>
        <end position="166"/>
    </location>
</feature>
<sequence>MSSRPSILSHPDGTRVIVVGVARSGRALRHSVRFGESTPSVNRISRNFQRTPVADSLDGVQDSSTFERIEASGETVQGLNESSQTAGGSTLCDGVTEPPLERYPDHRPVTPSPQPRTRRNPALSLETVAAPRGCVSPSVRTRTPLFFSSDEESDRDGGDGLEDDTFDANATSFSPPLQSRLSRSMQIMSPSSLYVWLSIHDGISEEVGVEKGIAPFLERTVDGGIQLRLDLAMLQWFDPANDAFITPQHLRSFFSRVPNVRVWTYRDPVPFSQCADAPLILGSIGPGVSSPELRMLGTPWRVSPVDGDRPHAARFFELVGSDTETWNEVFAELRSLLQQLQSRDWHSSYKHYAVVKFMQAMCYTMGLRASYGSEGGMDLVTQWAISQRLAPYKLLAVQPRTVANWVHLTVTDSERLYIRLKEYVENGGCLPVPDTARLFNTLKIWVTVEPAHLIHQGTLTTAEYTALHPPWAERYFHRLVKLHLHDGISINTRSTIFFPEVHLGNTATLQSPILSGYFSDCITNRGLWSPASRRSSAVHVPGGGVTPMRVNTELFAYQCSLSFIIEDPLPTDVVLGFDCLLDVCRGSMGELRTLDINDTAPANERSYYTYDNTVLTAFAFTLSISALSIAAVPLKSLVFSPSVFRSLRFFAVHLRGQQAAALHAITRMESIETLDISCDANIIDYNAVIKLPSLSHLILREIGTSGLIKSVWSRFRTDRLDSLRLYYEGGAIPPVWPHFSEPHLSHFDRYDGESTAMLASLPNIENLHLTVPRICNRLFEELRTNSKFLSRLSTLAFLCWDLQEEEDIAVLASVLHTQHDALESTSIRTLVLHRSDPLSVVHPVTPGWEDLLEVGLTVNFQ</sequence>
<dbReference type="InterPro" id="IPR032675">
    <property type="entry name" value="LRR_dom_sf"/>
</dbReference>
<feature type="compositionally biased region" description="Polar residues" evidence="1">
    <location>
        <begin position="74"/>
        <end position="88"/>
    </location>
</feature>
<proteinExistence type="predicted"/>
<feature type="region of interest" description="Disordered" evidence="1">
    <location>
        <begin position="143"/>
        <end position="174"/>
    </location>
</feature>
<protein>
    <submittedName>
        <fullName evidence="2">Uncharacterized protein</fullName>
    </submittedName>
</protein>
<evidence type="ECO:0000313" key="2">
    <source>
        <dbReference type="EMBL" id="PBK59524.1"/>
    </source>
</evidence>
<feature type="compositionally biased region" description="Basic and acidic residues" evidence="1">
    <location>
        <begin position="99"/>
        <end position="108"/>
    </location>
</feature>
<feature type="region of interest" description="Disordered" evidence="1">
    <location>
        <begin position="73"/>
        <end position="123"/>
    </location>
</feature>
<dbReference type="Gene3D" id="3.80.10.10">
    <property type="entry name" value="Ribonuclease Inhibitor"/>
    <property type="match status" value="1"/>
</dbReference>
<evidence type="ECO:0000313" key="3">
    <source>
        <dbReference type="Proteomes" id="UP000218334"/>
    </source>
</evidence>
<keyword evidence="3" id="KW-1185">Reference proteome</keyword>
<evidence type="ECO:0000256" key="1">
    <source>
        <dbReference type="SAM" id="MobiDB-lite"/>
    </source>
</evidence>
<accession>A0A2H3AS04</accession>
<dbReference type="AlphaFoldDB" id="A0A2H3AS04"/>
<gene>
    <name evidence="2" type="ORF">ARMSODRAFT_983009</name>
</gene>
<name>A0A2H3AS04_9AGAR</name>
<dbReference type="EMBL" id="KZ293503">
    <property type="protein sequence ID" value="PBK59524.1"/>
    <property type="molecule type" value="Genomic_DNA"/>
</dbReference>
<organism evidence="2 3">
    <name type="scientific">Armillaria solidipes</name>
    <dbReference type="NCBI Taxonomy" id="1076256"/>
    <lineage>
        <taxon>Eukaryota</taxon>
        <taxon>Fungi</taxon>
        <taxon>Dikarya</taxon>
        <taxon>Basidiomycota</taxon>
        <taxon>Agaricomycotina</taxon>
        <taxon>Agaricomycetes</taxon>
        <taxon>Agaricomycetidae</taxon>
        <taxon>Agaricales</taxon>
        <taxon>Marasmiineae</taxon>
        <taxon>Physalacriaceae</taxon>
        <taxon>Armillaria</taxon>
    </lineage>
</organism>
<dbReference type="Proteomes" id="UP000218334">
    <property type="component" value="Unassembled WGS sequence"/>
</dbReference>
<reference evidence="3" key="1">
    <citation type="journal article" date="2017" name="Nat. Ecol. Evol.">
        <title>Genome expansion and lineage-specific genetic innovations in the forest pathogenic fungi Armillaria.</title>
        <authorList>
            <person name="Sipos G."/>
            <person name="Prasanna A.N."/>
            <person name="Walter M.C."/>
            <person name="O'Connor E."/>
            <person name="Balint B."/>
            <person name="Krizsan K."/>
            <person name="Kiss B."/>
            <person name="Hess J."/>
            <person name="Varga T."/>
            <person name="Slot J."/>
            <person name="Riley R."/>
            <person name="Boka B."/>
            <person name="Rigling D."/>
            <person name="Barry K."/>
            <person name="Lee J."/>
            <person name="Mihaltcheva S."/>
            <person name="LaButti K."/>
            <person name="Lipzen A."/>
            <person name="Waldron R."/>
            <person name="Moloney N.M."/>
            <person name="Sperisen C."/>
            <person name="Kredics L."/>
            <person name="Vagvoelgyi C."/>
            <person name="Patrignani A."/>
            <person name="Fitzpatrick D."/>
            <person name="Nagy I."/>
            <person name="Doyle S."/>
            <person name="Anderson J.B."/>
            <person name="Grigoriev I.V."/>
            <person name="Gueldener U."/>
            <person name="Muensterkoetter M."/>
            <person name="Nagy L.G."/>
        </authorList>
    </citation>
    <scope>NUCLEOTIDE SEQUENCE [LARGE SCALE GENOMIC DNA]</scope>
    <source>
        <strain evidence="3">28-4</strain>
    </source>
</reference>
<dbReference type="SUPFAM" id="SSF52047">
    <property type="entry name" value="RNI-like"/>
    <property type="match status" value="1"/>
</dbReference>